<proteinExistence type="predicted"/>
<comment type="caution">
    <text evidence="2">The sequence shown here is derived from an EMBL/GenBank/DDBJ whole genome shotgun (WGS) entry which is preliminary data.</text>
</comment>
<dbReference type="EMBL" id="LAZR01000753">
    <property type="protein sequence ID" value="KKN58629.1"/>
    <property type="molecule type" value="Genomic_DNA"/>
</dbReference>
<gene>
    <name evidence="2" type="ORF">LCGC14_0549960</name>
</gene>
<protein>
    <recommendedName>
        <fullName evidence="1">Calcineurin-like phosphoesterase domain-containing protein</fullName>
    </recommendedName>
</protein>
<sequence length="200" mass="23266">MFKFNNNPYYRHSVKKKEFIMIRPRISLKTSSLLIGLISDTHIPSRAREIPNSILNDFKEKKIDYLIHLGDFTQLKVLTTLQEMFGKDKVIAVLGNMDNHQLKKILPENLELNLFGHKTFITHGTGGPNIIIKRLNKLHDLTDYEVVIFGHVHRPYNERWRDGKLYLCPGTPTDKTFTDVNSYGFLRISKGKIEPEIIYL</sequence>
<dbReference type="InterPro" id="IPR024654">
    <property type="entry name" value="Calcineurin-like_PHP_lpxH"/>
</dbReference>
<evidence type="ECO:0000259" key="1">
    <source>
        <dbReference type="Pfam" id="PF12850"/>
    </source>
</evidence>
<dbReference type="Gene3D" id="3.60.21.10">
    <property type="match status" value="1"/>
</dbReference>
<evidence type="ECO:0000313" key="2">
    <source>
        <dbReference type="EMBL" id="KKN58629.1"/>
    </source>
</evidence>
<accession>A0A0F9RV03</accession>
<dbReference type="InterPro" id="IPR000979">
    <property type="entry name" value="Phosphodiesterase_MJ0936/Vps29"/>
</dbReference>
<name>A0A0F9RV03_9ZZZZ</name>
<dbReference type="PANTHER" id="PTHR11124">
    <property type="entry name" value="VACUOLAR SORTING PROTEIN VPS29"/>
    <property type="match status" value="1"/>
</dbReference>
<dbReference type="Pfam" id="PF12850">
    <property type="entry name" value="Metallophos_2"/>
    <property type="match status" value="1"/>
</dbReference>
<dbReference type="InterPro" id="IPR029052">
    <property type="entry name" value="Metallo-depent_PP-like"/>
</dbReference>
<reference evidence="2" key="1">
    <citation type="journal article" date="2015" name="Nature">
        <title>Complex archaea that bridge the gap between prokaryotes and eukaryotes.</title>
        <authorList>
            <person name="Spang A."/>
            <person name="Saw J.H."/>
            <person name="Jorgensen S.L."/>
            <person name="Zaremba-Niedzwiedzka K."/>
            <person name="Martijn J."/>
            <person name="Lind A.E."/>
            <person name="van Eijk R."/>
            <person name="Schleper C."/>
            <person name="Guy L."/>
            <person name="Ettema T.J."/>
        </authorList>
    </citation>
    <scope>NUCLEOTIDE SEQUENCE</scope>
</reference>
<dbReference type="SUPFAM" id="SSF56300">
    <property type="entry name" value="Metallo-dependent phosphatases"/>
    <property type="match status" value="1"/>
</dbReference>
<dbReference type="NCBIfam" id="TIGR00040">
    <property type="entry name" value="yfcE"/>
    <property type="match status" value="1"/>
</dbReference>
<organism evidence="2">
    <name type="scientific">marine sediment metagenome</name>
    <dbReference type="NCBI Taxonomy" id="412755"/>
    <lineage>
        <taxon>unclassified sequences</taxon>
        <taxon>metagenomes</taxon>
        <taxon>ecological metagenomes</taxon>
    </lineage>
</organism>
<dbReference type="AlphaFoldDB" id="A0A0F9RV03"/>
<feature type="domain" description="Calcineurin-like phosphoesterase" evidence="1">
    <location>
        <begin position="34"/>
        <end position="190"/>
    </location>
</feature>